<dbReference type="EMBL" id="JANBUW010000065">
    <property type="protein sequence ID" value="KAJ2849658.1"/>
    <property type="molecule type" value="Genomic_DNA"/>
</dbReference>
<dbReference type="GO" id="GO:0005739">
    <property type="term" value="C:mitochondrion"/>
    <property type="evidence" value="ECO:0007669"/>
    <property type="project" value="UniProtKB-SubCell"/>
</dbReference>
<dbReference type="PANTHER" id="PTHR42808">
    <property type="entry name" value="HYDROXYSTEROID DEHYDROGENASE-LIKE PROTEIN 2"/>
    <property type="match status" value="1"/>
</dbReference>
<dbReference type="PANTHER" id="PTHR42808:SF3">
    <property type="entry name" value="HYDROXYSTEROID DEHYDROGENASE-LIKE PROTEIN 2"/>
    <property type="match status" value="1"/>
</dbReference>
<evidence type="ECO:0000256" key="7">
    <source>
        <dbReference type="ARBA" id="ARBA00023140"/>
    </source>
</evidence>
<comment type="caution">
    <text evidence="9">The sequence shown here is derived from an EMBL/GenBank/DDBJ whole genome shotgun (WGS) entry which is preliminary data.</text>
</comment>
<dbReference type="Proteomes" id="UP001139887">
    <property type="component" value="Unassembled WGS sequence"/>
</dbReference>
<comment type="subcellular location">
    <subcellularLocation>
        <location evidence="1">Mitochondrion</location>
    </subcellularLocation>
    <subcellularLocation>
        <location evidence="2">Peroxisome</location>
    </subcellularLocation>
</comment>
<evidence type="ECO:0000256" key="8">
    <source>
        <dbReference type="ARBA" id="ARBA00040243"/>
    </source>
</evidence>
<dbReference type="InterPro" id="IPR036291">
    <property type="entry name" value="NAD(P)-bd_dom_sf"/>
</dbReference>
<dbReference type="InterPro" id="IPR002347">
    <property type="entry name" value="SDR_fam"/>
</dbReference>
<accession>A0A9W8I732</accession>
<dbReference type="OrthoDB" id="5327538at2759"/>
<evidence type="ECO:0000256" key="4">
    <source>
        <dbReference type="ARBA" id="ARBA00022857"/>
    </source>
</evidence>
<dbReference type="Pfam" id="PF00106">
    <property type="entry name" value="adh_short"/>
    <property type="match status" value="1"/>
</dbReference>
<sequence length="284" mass="30520">MVSLLGKTVFITGGTKGIGRAIALKCAANGAQVAVVARNVEGSPVVSEIQAAGGQGIALSCDIQNEEQVKAAIIQTAGAFGGIDILVNNAATLVLKTTEDISMTEYDTMAGINTRGTFLVVKHALPYLKQSANAHILTLCPKPQLDERWFVSNLAYTMSKFSMGMLAFGLSAEQRMYGIASNALWPFTTIDTDGLAECNNAQFQARPRKPAILADAAFWILSQDSTAFTGNFCIDEIVLREAGVCDFEQYNSVPGTPLLELSQDHMIAPEQLNRLIDLRRQASN</sequence>
<keyword evidence="6" id="KW-0496">Mitochondrion</keyword>
<evidence type="ECO:0000256" key="1">
    <source>
        <dbReference type="ARBA" id="ARBA00004173"/>
    </source>
</evidence>
<evidence type="ECO:0000313" key="10">
    <source>
        <dbReference type="Proteomes" id="UP001139887"/>
    </source>
</evidence>
<keyword evidence="4" id="KW-0521">NADP</keyword>
<dbReference type="Gene3D" id="3.40.50.720">
    <property type="entry name" value="NAD(P)-binding Rossmann-like Domain"/>
    <property type="match status" value="1"/>
</dbReference>
<comment type="similarity">
    <text evidence="3">Belongs to the short-chain dehydrogenases/reductases (SDR) family.</text>
</comment>
<dbReference type="AlphaFoldDB" id="A0A9W8I732"/>
<evidence type="ECO:0000256" key="3">
    <source>
        <dbReference type="ARBA" id="ARBA00006484"/>
    </source>
</evidence>
<dbReference type="InterPro" id="IPR051935">
    <property type="entry name" value="HSDL2"/>
</dbReference>
<dbReference type="GO" id="GO:0005777">
    <property type="term" value="C:peroxisome"/>
    <property type="evidence" value="ECO:0007669"/>
    <property type="project" value="UniProtKB-SubCell"/>
</dbReference>
<evidence type="ECO:0000313" key="9">
    <source>
        <dbReference type="EMBL" id="KAJ2849658.1"/>
    </source>
</evidence>
<reference evidence="9" key="1">
    <citation type="submission" date="2022-07" db="EMBL/GenBank/DDBJ databases">
        <title>Phylogenomic reconstructions and comparative analyses of Kickxellomycotina fungi.</title>
        <authorList>
            <person name="Reynolds N.K."/>
            <person name="Stajich J.E."/>
            <person name="Barry K."/>
            <person name="Grigoriev I.V."/>
            <person name="Crous P."/>
            <person name="Smith M.E."/>
        </authorList>
    </citation>
    <scope>NUCLEOTIDE SEQUENCE</scope>
    <source>
        <strain evidence="9">NRRL 1566</strain>
    </source>
</reference>
<dbReference type="FunFam" id="3.40.50.720:FF:000301">
    <property type="entry name" value="Hydroxysteroid dehydrogenase like 2"/>
    <property type="match status" value="1"/>
</dbReference>
<evidence type="ECO:0000256" key="2">
    <source>
        <dbReference type="ARBA" id="ARBA00004275"/>
    </source>
</evidence>
<dbReference type="SUPFAM" id="SSF51735">
    <property type="entry name" value="NAD(P)-binding Rossmann-fold domains"/>
    <property type="match status" value="1"/>
</dbReference>
<gene>
    <name evidence="9" type="ORF">IWW36_002462</name>
</gene>
<keyword evidence="10" id="KW-1185">Reference proteome</keyword>
<proteinExistence type="inferred from homology"/>
<organism evidence="9 10">
    <name type="scientific">Coemansia brasiliensis</name>
    <dbReference type="NCBI Taxonomy" id="2650707"/>
    <lineage>
        <taxon>Eukaryota</taxon>
        <taxon>Fungi</taxon>
        <taxon>Fungi incertae sedis</taxon>
        <taxon>Zoopagomycota</taxon>
        <taxon>Kickxellomycotina</taxon>
        <taxon>Kickxellomycetes</taxon>
        <taxon>Kickxellales</taxon>
        <taxon>Kickxellaceae</taxon>
        <taxon>Coemansia</taxon>
    </lineage>
</organism>
<dbReference type="GO" id="GO:0016491">
    <property type="term" value="F:oxidoreductase activity"/>
    <property type="evidence" value="ECO:0007669"/>
    <property type="project" value="UniProtKB-KW"/>
</dbReference>
<evidence type="ECO:0000256" key="5">
    <source>
        <dbReference type="ARBA" id="ARBA00023002"/>
    </source>
</evidence>
<name>A0A9W8I732_9FUNG</name>
<keyword evidence="5" id="KW-0560">Oxidoreductase</keyword>
<evidence type="ECO:0000256" key="6">
    <source>
        <dbReference type="ARBA" id="ARBA00023128"/>
    </source>
</evidence>
<protein>
    <recommendedName>
        <fullName evidence="8">Hydroxysteroid dehydrogenase-like protein 2</fullName>
    </recommendedName>
</protein>
<dbReference type="PRINTS" id="PR00081">
    <property type="entry name" value="GDHRDH"/>
</dbReference>
<dbReference type="NCBIfam" id="NF006133">
    <property type="entry name" value="PRK08278.1"/>
    <property type="match status" value="1"/>
</dbReference>
<keyword evidence="7" id="KW-0576">Peroxisome</keyword>